<dbReference type="PROSITE" id="PS50850">
    <property type="entry name" value="MFS"/>
    <property type="match status" value="1"/>
</dbReference>
<evidence type="ECO:0000256" key="3">
    <source>
        <dbReference type="SAM" id="MobiDB-lite"/>
    </source>
</evidence>
<dbReference type="EMBL" id="JAQIZZ010000008">
    <property type="protein sequence ID" value="KAJ5524037.1"/>
    <property type="molecule type" value="Genomic_DNA"/>
</dbReference>
<gene>
    <name evidence="6" type="ORF">N7494_010687</name>
</gene>
<comment type="similarity">
    <text evidence="2">Belongs to the major facilitator superfamily. Monocarboxylate porter (TC 2.A.1.13) family.</text>
</comment>
<feature type="transmembrane region" description="Helical" evidence="4">
    <location>
        <begin position="231"/>
        <end position="251"/>
    </location>
</feature>
<feature type="transmembrane region" description="Helical" evidence="4">
    <location>
        <begin position="366"/>
        <end position="383"/>
    </location>
</feature>
<feature type="domain" description="Major facilitator superfamily (MFS) profile" evidence="5">
    <location>
        <begin position="71"/>
        <end position="451"/>
    </location>
</feature>
<reference evidence="6 7" key="1">
    <citation type="journal article" date="2023" name="IMA Fungus">
        <title>Comparative genomic study of the Penicillium genus elucidates a diverse pangenome and 15 lateral gene transfer events.</title>
        <authorList>
            <person name="Petersen C."/>
            <person name="Sorensen T."/>
            <person name="Nielsen M.R."/>
            <person name="Sondergaard T.E."/>
            <person name="Sorensen J.L."/>
            <person name="Fitzpatrick D.A."/>
            <person name="Frisvad J.C."/>
            <person name="Nielsen K.L."/>
        </authorList>
    </citation>
    <scope>NUCLEOTIDE SEQUENCE [LARGE SCALE GENOMIC DNA]</scope>
    <source>
        <strain evidence="6 7">IBT 35679</strain>
    </source>
</reference>
<dbReference type="InterPro" id="IPR050327">
    <property type="entry name" value="Proton-linked_MCT"/>
</dbReference>
<feature type="region of interest" description="Disordered" evidence="3">
    <location>
        <begin position="1"/>
        <end position="63"/>
    </location>
</feature>
<sequence length="451" mass="48588">MSPDPSISNEYKSNANQHLTQDLSSSEKNGNQKVSEHSAPGELSSDSSNEGESTPQSQEGDPDFYPEGGWNAWSVVLGSWMASFSTIGMMNSLGIFQTYLEEHQLREYSSGQIGWILGVFSFLAFFCGIQVGPIFDAKGPRILVTCGGIGTVLSMILMGFCTKYWHFMLVFGVLGGVSVSLAFNPAISIVAHYFHRRRGLATGVASSGASCGGVVFPLLFQSVASRIGFAWATRVIALVDLVAFSIAILLIRSRLPPKTTGVRAMLPDLSLFCNGTLMLASMGIFFMEWGLFVPLTYLTSYALLHGQSSQFSFLLLSLVNAGSVFGRWIPGYCADRIGRFNTLIITIFGCLLCVTCLWIPAGSSKAVITVFALLFGFTSGSNYGRYYATAYVIVSISTLTGIPIAGQILTACGGEYQGLISFAAASYATSFVCLVVTKFVCCGWSQPWAIF</sequence>
<comment type="subcellular location">
    <subcellularLocation>
        <location evidence="1">Membrane</location>
        <topology evidence="1">Multi-pass membrane protein</topology>
    </subcellularLocation>
</comment>
<protein>
    <recommendedName>
        <fullName evidence="5">Major facilitator superfamily (MFS) profile domain-containing protein</fullName>
    </recommendedName>
</protein>
<evidence type="ECO:0000256" key="4">
    <source>
        <dbReference type="SAM" id="Phobius"/>
    </source>
</evidence>
<comment type="caution">
    <text evidence="6">The sequence shown here is derived from an EMBL/GenBank/DDBJ whole genome shotgun (WGS) entry which is preliminary data.</text>
</comment>
<dbReference type="InterPro" id="IPR020846">
    <property type="entry name" value="MFS_dom"/>
</dbReference>
<dbReference type="AlphaFoldDB" id="A0AAD6CI75"/>
<dbReference type="GO" id="GO:0022857">
    <property type="term" value="F:transmembrane transporter activity"/>
    <property type="evidence" value="ECO:0007669"/>
    <property type="project" value="InterPro"/>
</dbReference>
<keyword evidence="4" id="KW-0472">Membrane</keyword>
<evidence type="ECO:0000256" key="1">
    <source>
        <dbReference type="ARBA" id="ARBA00004141"/>
    </source>
</evidence>
<feature type="transmembrane region" description="Helical" evidence="4">
    <location>
        <begin position="142"/>
        <end position="160"/>
    </location>
</feature>
<dbReference type="Pfam" id="PF07690">
    <property type="entry name" value="MFS_1"/>
    <property type="match status" value="1"/>
</dbReference>
<dbReference type="InterPro" id="IPR036259">
    <property type="entry name" value="MFS_trans_sf"/>
</dbReference>
<keyword evidence="7" id="KW-1185">Reference proteome</keyword>
<name>A0AAD6CI75_9EURO</name>
<dbReference type="Gene3D" id="1.20.1250.20">
    <property type="entry name" value="MFS general substrate transporter like domains"/>
    <property type="match status" value="2"/>
</dbReference>
<keyword evidence="4" id="KW-0812">Transmembrane</keyword>
<feature type="transmembrane region" description="Helical" evidence="4">
    <location>
        <begin position="113"/>
        <end position="135"/>
    </location>
</feature>
<accession>A0AAD6CI75</accession>
<feature type="transmembrane region" description="Helical" evidence="4">
    <location>
        <begin position="199"/>
        <end position="219"/>
    </location>
</feature>
<evidence type="ECO:0000259" key="5">
    <source>
        <dbReference type="PROSITE" id="PS50850"/>
    </source>
</evidence>
<keyword evidence="4" id="KW-1133">Transmembrane helix</keyword>
<dbReference type="PANTHER" id="PTHR11360">
    <property type="entry name" value="MONOCARBOXYLATE TRANSPORTER"/>
    <property type="match status" value="1"/>
</dbReference>
<dbReference type="InterPro" id="IPR011701">
    <property type="entry name" value="MFS"/>
</dbReference>
<feature type="compositionally biased region" description="Polar residues" evidence="3">
    <location>
        <begin position="44"/>
        <end position="59"/>
    </location>
</feature>
<dbReference type="CDD" id="cd17352">
    <property type="entry name" value="MFS_MCT_SLC16"/>
    <property type="match status" value="1"/>
</dbReference>
<feature type="transmembrane region" description="Helical" evidence="4">
    <location>
        <begin position="340"/>
        <end position="360"/>
    </location>
</feature>
<feature type="transmembrane region" description="Helical" evidence="4">
    <location>
        <begin position="271"/>
        <end position="291"/>
    </location>
</feature>
<dbReference type="Proteomes" id="UP001220324">
    <property type="component" value="Unassembled WGS sequence"/>
</dbReference>
<proteinExistence type="inferred from homology"/>
<feature type="transmembrane region" description="Helical" evidence="4">
    <location>
        <begin position="390"/>
        <end position="410"/>
    </location>
</feature>
<feature type="transmembrane region" description="Helical" evidence="4">
    <location>
        <begin position="416"/>
        <end position="436"/>
    </location>
</feature>
<feature type="transmembrane region" description="Helical" evidence="4">
    <location>
        <begin position="311"/>
        <end position="328"/>
    </location>
</feature>
<feature type="compositionally biased region" description="Polar residues" evidence="3">
    <location>
        <begin position="1"/>
        <end position="33"/>
    </location>
</feature>
<dbReference type="PANTHER" id="PTHR11360:SF177">
    <property type="entry name" value="RIBOFLAVIN TRANSPORTER MCH5"/>
    <property type="match status" value="1"/>
</dbReference>
<feature type="transmembrane region" description="Helical" evidence="4">
    <location>
        <begin position="166"/>
        <end position="187"/>
    </location>
</feature>
<evidence type="ECO:0000313" key="6">
    <source>
        <dbReference type="EMBL" id="KAJ5524037.1"/>
    </source>
</evidence>
<evidence type="ECO:0000313" key="7">
    <source>
        <dbReference type="Proteomes" id="UP001220324"/>
    </source>
</evidence>
<dbReference type="GO" id="GO:0016020">
    <property type="term" value="C:membrane"/>
    <property type="evidence" value="ECO:0007669"/>
    <property type="project" value="UniProtKB-SubCell"/>
</dbReference>
<organism evidence="6 7">
    <name type="scientific">Penicillium frequentans</name>
    <dbReference type="NCBI Taxonomy" id="3151616"/>
    <lineage>
        <taxon>Eukaryota</taxon>
        <taxon>Fungi</taxon>
        <taxon>Dikarya</taxon>
        <taxon>Ascomycota</taxon>
        <taxon>Pezizomycotina</taxon>
        <taxon>Eurotiomycetes</taxon>
        <taxon>Eurotiomycetidae</taxon>
        <taxon>Eurotiales</taxon>
        <taxon>Aspergillaceae</taxon>
        <taxon>Penicillium</taxon>
    </lineage>
</organism>
<evidence type="ECO:0000256" key="2">
    <source>
        <dbReference type="ARBA" id="ARBA00006727"/>
    </source>
</evidence>
<dbReference type="SUPFAM" id="SSF103473">
    <property type="entry name" value="MFS general substrate transporter"/>
    <property type="match status" value="1"/>
</dbReference>
<feature type="transmembrane region" description="Helical" evidence="4">
    <location>
        <begin position="72"/>
        <end position="93"/>
    </location>
</feature>